<organism evidence="2 3">
    <name type="scientific">Limosilactobacillus ingluviei DSM 15946</name>
    <dbReference type="NCBI Taxonomy" id="1423760"/>
    <lineage>
        <taxon>Bacteria</taxon>
        <taxon>Bacillati</taxon>
        <taxon>Bacillota</taxon>
        <taxon>Bacilli</taxon>
        <taxon>Lactobacillales</taxon>
        <taxon>Lactobacillaceae</taxon>
        <taxon>Limosilactobacillus</taxon>
    </lineage>
</organism>
<feature type="region of interest" description="Disordered" evidence="1">
    <location>
        <begin position="440"/>
        <end position="475"/>
    </location>
</feature>
<dbReference type="Proteomes" id="UP000050816">
    <property type="component" value="Unassembled WGS sequence"/>
</dbReference>
<evidence type="ECO:0000256" key="1">
    <source>
        <dbReference type="SAM" id="MobiDB-lite"/>
    </source>
</evidence>
<comment type="caution">
    <text evidence="2">The sequence shown here is derived from an EMBL/GenBank/DDBJ whole genome shotgun (WGS) entry which is preliminary data.</text>
</comment>
<sequence length="794" mass="86474">MLKPLSGVVGAGFKYDVRSTDMSLKATNDYTTVDLSGAVNVLKINNQSGMVKQIPVKATSYSISFKVADLGDLTPGNYTLELWSQKDGVTTVYPDTSASVTNITIGSMHLDGLDSPVATVFIKSFENATPEYIEDARAKMDAYNVHAEMRNNAIYVNGFMVLDLNPQSPSSSTGGSAGVKGDTGDSAYDLWLKQGHSGTLQDYLNWTKGEQGIQGTPGRDGESAYETWIRNGHRGSEQDFLNSLRGPQGEHGEALTIKATSDSYQSGKTYGELVITGPNKRTMRDFSQGMTILVFDMDLNLQAQKHFDTYGNYPGDVTNAANYLKGLAKSIVVVIEADAAGLNKDLVDQLVKMGATDDLYGLPMVANRRVLSFIGMSTDYGLKPGQGYLAVTNGSDAQSATVFAQVGGQGIAINGANGESAYEIWKRNGHQNDSEATFLNSLRGSKGDKGDKGNQGDKGDKGDPGAEGTPGRDGEGTMYWQWVDLTASKFDQNKWYPVVKNGGIPATKFNVFAASHELDPGEFKPSWATHENGFTVSCRYLANYPAWGAIPTNGIIEAEEGYFTSDETCPVHFDINAQNGGYVFYLRGGARYQLGDNLRNMTWQVYDSTYSANGISFDPLDKEPVSFKRVYNNWPTRTKIIDLPALAELGGVSDVNLLPQITPQLHEAGGSRDTSIAHGSAQRFNSYEAGVEILPVQDIMQKFLKGDDIRQSAIIRTDGTLKGVCFSFFTNEDGHRFMPCIIRDLGNNNYLITCKWRADKDVNVRCIDITKMDISGHTYVEIDKPFIGISQVGG</sequence>
<dbReference type="EMBL" id="AZFK01000018">
    <property type="protein sequence ID" value="KRL91711.1"/>
    <property type="molecule type" value="Genomic_DNA"/>
</dbReference>
<dbReference type="GO" id="GO:0031012">
    <property type="term" value="C:extracellular matrix"/>
    <property type="evidence" value="ECO:0007669"/>
    <property type="project" value="TreeGrafter"/>
</dbReference>
<evidence type="ECO:0000313" key="3">
    <source>
        <dbReference type="Proteomes" id="UP000050816"/>
    </source>
</evidence>
<dbReference type="PANTHER" id="PTHR24023:SF1082">
    <property type="entry name" value="COLLAGEN TRIPLE HELIX REPEAT"/>
    <property type="match status" value="1"/>
</dbReference>
<gene>
    <name evidence="2" type="ORF">FC43_GL001134</name>
</gene>
<reference evidence="2 3" key="1">
    <citation type="journal article" date="2015" name="Genome Announc.">
        <title>Expanding the biotechnology potential of lactobacilli through comparative genomics of 213 strains and associated genera.</title>
        <authorList>
            <person name="Sun Z."/>
            <person name="Harris H.M."/>
            <person name="McCann A."/>
            <person name="Guo C."/>
            <person name="Argimon S."/>
            <person name="Zhang W."/>
            <person name="Yang X."/>
            <person name="Jeffery I.B."/>
            <person name="Cooney J.C."/>
            <person name="Kagawa T.F."/>
            <person name="Liu W."/>
            <person name="Song Y."/>
            <person name="Salvetti E."/>
            <person name="Wrobel A."/>
            <person name="Rasinkangas P."/>
            <person name="Parkhill J."/>
            <person name="Rea M.C."/>
            <person name="O'Sullivan O."/>
            <person name="Ritari J."/>
            <person name="Douillard F.P."/>
            <person name="Paul Ross R."/>
            <person name="Yang R."/>
            <person name="Briner A.E."/>
            <person name="Felis G.E."/>
            <person name="de Vos W.M."/>
            <person name="Barrangou R."/>
            <person name="Klaenhammer T.R."/>
            <person name="Caufield P.W."/>
            <person name="Cui Y."/>
            <person name="Zhang H."/>
            <person name="O'Toole P.W."/>
        </authorList>
    </citation>
    <scope>NUCLEOTIDE SEQUENCE [LARGE SCALE GENOMIC DNA]</scope>
    <source>
        <strain evidence="2 3">DSM 15946</strain>
    </source>
</reference>
<accession>A0A0R1UE67</accession>
<feature type="compositionally biased region" description="Basic and acidic residues" evidence="1">
    <location>
        <begin position="445"/>
        <end position="475"/>
    </location>
</feature>
<dbReference type="Gene3D" id="1.20.5.320">
    <property type="entry name" value="6-Phosphogluconate Dehydrogenase, domain 3"/>
    <property type="match status" value="1"/>
</dbReference>
<dbReference type="PATRIC" id="fig|1423760.3.peg.1199"/>
<protein>
    <submittedName>
        <fullName evidence="2">Uncharacterized protein</fullName>
    </submittedName>
</protein>
<dbReference type="AlphaFoldDB" id="A0A0R1UE67"/>
<evidence type="ECO:0000313" key="2">
    <source>
        <dbReference type="EMBL" id="KRL91711.1"/>
    </source>
</evidence>
<dbReference type="GO" id="GO:0005615">
    <property type="term" value="C:extracellular space"/>
    <property type="evidence" value="ECO:0007669"/>
    <property type="project" value="TreeGrafter"/>
</dbReference>
<dbReference type="InterPro" id="IPR050149">
    <property type="entry name" value="Collagen_superfamily"/>
</dbReference>
<proteinExistence type="predicted"/>
<name>A0A0R1UE67_9LACO</name>
<dbReference type="PANTHER" id="PTHR24023">
    <property type="entry name" value="COLLAGEN ALPHA"/>
    <property type="match status" value="1"/>
</dbReference>